<evidence type="ECO:0000259" key="7">
    <source>
        <dbReference type="Pfam" id="PF00775"/>
    </source>
</evidence>
<keyword evidence="5 9" id="KW-0560">Oxidoreductase</keyword>
<evidence type="ECO:0000313" key="11">
    <source>
        <dbReference type="Proteomes" id="UP000186108"/>
    </source>
</evidence>
<proteinExistence type="inferred from homology"/>
<dbReference type="GO" id="GO:0047074">
    <property type="term" value="F:4-hydroxycatechol 1,2-dioxygenase activity"/>
    <property type="evidence" value="ECO:0007669"/>
    <property type="project" value="UniProtKB-EC"/>
</dbReference>
<gene>
    <name evidence="9" type="primary">chqB1</name>
    <name evidence="10" type="synonym">chqB2</name>
    <name evidence="9" type="ORF">R1CP_38445</name>
    <name evidence="10" type="ORF">R1CP_38950</name>
</gene>
<reference evidence="9 11" key="1">
    <citation type="submission" date="2014-07" db="EMBL/GenBank/DDBJ databases">
        <authorList>
            <person name="Zhang J.E."/>
            <person name="Yang H."/>
            <person name="Guo J."/>
            <person name="Deng Z."/>
            <person name="Luo H."/>
            <person name="Luo M."/>
            <person name="Zhao B."/>
        </authorList>
    </citation>
    <scope>NUCLEOTIDE SEQUENCE [LARGE SCALE GENOMIC DNA]</scope>
    <source>
        <strain evidence="9 11">1CP</strain>
        <plasmid evidence="11">Plasmid pr1cp1</plasmid>
        <plasmid evidence="9">pR1CP1</plasmid>
    </source>
</reference>
<evidence type="ECO:0000313" key="10">
    <source>
        <dbReference type="EMBL" id="ANS32378.1"/>
    </source>
</evidence>
<organism evidence="9 11">
    <name type="scientific">Rhodococcus opacus</name>
    <name type="common">Nocardia opaca</name>
    <dbReference type="NCBI Taxonomy" id="37919"/>
    <lineage>
        <taxon>Bacteria</taxon>
        <taxon>Bacillati</taxon>
        <taxon>Actinomycetota</taxon>
        <taxon>Actinomycetes</taxon>
        <taxon>Mycobacteriales</taxon>
        <taxon>Nocardiaceae</taxon>
        <taxon>Rhodococcus</taxon>
    </lineage>
</organism>
<dbReference type="InterPro" id="IPR015889">
    <property type="entry name" value="Intradiol_dOase_core"/>
</dbReference>
<evidence type="ECO:0000256" key="6">
    <source>
        <dbReference type="ARBA" id="ARBA00023004"/>
    </source>
</evidence>
<name>A0A1B1KI44_RHOOP</name>
<dbReference type="SUPFAM" id="SSF49482">
    <property type="entry name" value="Aromatic compound dioxygenase"/>
    <property type="match status" value="1"/>
</dbReference>
<keyword evidence="4 9" id="KW-0223">Dioxygenase</keyword>
<dbReference type="InterPro" id="IPR000627">
    <property type="entry name" value="Intradiol_dOase_C"/>
</dbReference>
<dbReference type="EMBL" id="CP009112">
    <property type="protein sequence ID" value="ANS32378.1"/>
    <property type="molecule type" value="Genomic_DNA"/>
</dbReference>
<keyword evidence="9" id="KW-0614">Plasmid</keyword>
<geneLocation type="plasmid" evidence="9">
    <name>pR1CP1</name>
</geneLocation>
<comment type="cofactor">
    <cofactor evidence="1">
        <name>Fe(3+)</name>
        <dbReference type="ChEBI" id="CHEBI:29034"/>
    </cofactor>
</comment>
<dbReference type="AlphaFoldDB" id="A0A1B1KI44"/>
<dbReference type="RefSeq" id="WP_065493700.1">
    <property type="nucleotide sequence ID" value="NZ_CP009112.1"/>
</dbReference>
<protein>
    <submittedName>
        <fullName evidence="9">Hydroxyquinol 1,2-dioxygenase</fullName>
        <ecNumber evidence="9">1.13.11.37</ecNumber>
    </submittedName>
</protein>
<dbReference type="GO" id="GO:0018576">
    <property type="term" value="F:catechol 1,2-dioxygenase activity"/>
    <property type="evidence" value="ECO:0007669"/>
    <property type="project" value="InterPro"/>
</dbReference>
<dbReference type="PANTHER" id="PTHR33711">
    <property type="entry name" value="DIOXYGENASE, PUTATIVE (AFU_ORTHOLOGUE AFUA_2G02910)-RELATED"/>
    <property type="match status" value="1"/>
</dbReference>
<evidence type="ECO:0000256" key="4">
    <source>
        <dbReference type="ARBA" id="ARBA00022964"/>
    </source>
</evidence>
<evidence type="ECO:0000313" key="9">
    <source>
        <dbReference type="EMBL" id="ANS32285.1"/>
    </source>
</evidence>
<dbReference type="Gene3D" id="2.60.130.10">
    <property type="entry name" value="Aromatic compound dioxygenase"/>
    <property type="match status" value="1"/>
</dbReference>
<keyword evidence="6" id="KW-0408">Iron</keyword>
<accession>A0A1B1KI44</accession>
<dbReference type="EC" id="1.13.11.37" evidence="9"/>
<keyword evidence="3" id="KW-0479">Metal-binding</keyword>
<evidence type="ECO:0000256" key="2">
    <source>
        <dbReference type="ARBA" id="ARBA00007825"/>
    </source>
</evidence>
<evidence type="ECO:0000256" key="5">
    <source>
        <dbReference type="ARBA" id="ARBA00023002"/>
    </source>
</evidence>
<dbReference type="Pfam" id="PF00775">
    <property type="entry name" value="Dioxygenase_C"/>
    <property type="match status" value="1"/>
</dbReference>
<dbReference type="EMBL" id="CP009112">
    <property type="protein sequence ID" value="ANS32285.1"/>
    <property type="molecule type" value="Genomic_DNA"/>
</dbReference>
<dbReference type="Proteomes" id="UP000186108">
    <property type="component" value="Plasmid pR1CP1"/>
</dbReference>
<dbReference type="Pfam" id="PF04444">
    <property type="entry name" value="Dioxygenase_N"/>
    <property type="match status" value="1"/>
</dbReference>
<geneLocation type="plasmid" evidence="11">
    <name>pr1cp1</name>
</geneLocation>
<dbReference type="GO" id="GO:0009712">
    <property type="term" value="P:catechol-containing compound metabolic process"/>
    <property type="evidence" value="ECO:0007669"/>
    <property type="project" value="InterPro"/>
</dbReference>
<feature type="domain" description="Intradiol ring-cleavage dioxygenases" evidence="7">
    <location>
        <begin position="102"/>
        <end position="274"/>
    </location>
</feature>
<dbReference type="GO" id="GO:0008199">
    <property type="term" value="F:ferric iron binding"/>
    <property type="evidence" value="ECO:0007669"/>
    <property type="project" value="InterPro"/>
</dbReference>
<evidence type="ECO:0000259" key="8">
    <source>
        <dbReference type="Pfam" id="PF04444"/>
    </source>
</evidence>
<dbReference type="InterPro" id="IPR050770">
    <property type="entry name" value="Intradiol_RC_Dioxygenase"/>
</dbReference>
<sequence length="276" mass="30549">MLDLDETRITEAVLEAMANTPDSRVQQIMKSLVRHLHDFIREVALTESEWATAIDFLTRTGQMCTPERQEFILMSDVLGATVLLDAVNNRRSPQATENSVLGPFFRQARPSLQDGTDISEGLPGDSLYVHARVTDTAGCPVAGAMFDVWHSDAEGHYDSDIDGLNGAAMRGQFLTQDDGSVRFRTIAPASYPIPEDGPVGDLMRATERSVMRPAHLHVRVEAPGFSVLTTMLFRKGDPYLDRDPVFGAKKSLVADFVVDERASQHLEYTFVLQPLV</sequence>
<feature type="domain" description="Catechol dioxygenase N-terminal" evidence="8">
    <location>
        <begin position="22"/>
        <end position="95"/>
    </location>
</feature>
<evidence type="ECO:0000256" key="1">
    <source>
        <dbReference type="ARBA" id="ARBA00001965"/>
    </source>
</evidence>
<comment type="similarity">
    <text evidence="2">Belongs to the intradiol ring-cleavage dioxygenase family.</text>
</comment>
<dbReference type="InterPro" id="IPR007535">
    <property type="entry name" value="Catechol_dOase_N"/>
</dbReference>
<dbReference type="PANTHER" id="PTHR33711:SF7">
    <property type="entry name" value="INTRADIOL RING-CLEAVAGE DIOXYGENASES DOMAIN-CONTAINING PROTEIN-RELATED"/>
    <property type="match status" value="1"/>
</dbReference>
<evidence type="ECO:0000256" key="3">
    <source>
        <dbReference type="ARBA" id="ARBA00022723"/>
    </source>
</evidence>